<sequence length="377" mass="40497">MTDLAQRSSEIYDRLWGWELVLVISIAVPVFFVLLVNESALTKATVAGCLLAILPLYVLLGRPAIVGGDDRRGLLYIVGMLVLYIPPALISGPATYALFGLCAQCFLALPARRAIAAVVILCVPPVIYRFSEGHFYEIIVIVTITLFFSSAFGIWATRIIEQSRERAELIKQLEASRAEVARLSAEAGARQERERLAGEIHDTLAQGFGSIIMLLQAPDPARNVPLAVRTARENLAEARALVAALAPAPLDERTLLDSMRRIAGRTAEEIGAGVTFEAEGESRALPPAIEVVLVRALQEGLSNVRKHAAASEVRVTVTYGTRTVRLRVEDDGAGLVAGNPQGYGLRAMRTRVEEAGGTVELAGPPGQGTTLTVEVPA</sequence>
<evidence type="ECO:0000313" key="21">
    <source>
        <dbReference type="Proteomes" id="UP000530928"/>
    </source>
</evidence>
<evidence type="ECO:0000256" key="18">
    <source>
        <dbReference type="SAM" id="Phobius"/>
    </source>
</evidence>
<dbReference type="InterPro" id="IPR004358">
    <property type="entry name" value="Sig_transdc_His_kin-like_C"/>
</dbReference>
<name>A0A7W0CL51_9ACTN</name>
<dbReference type="InterPro" id="IPR036890">
    <property type="entry name" value="HATPase_C_sf"/>
</dbReference>
<feature type="compositionally biased region" description="Polar residues" evidence="17">
    <location>
        <begin position="367"/>
        <end position="377"/>
    </location>
</feature>
<evidence type="ECO:0000259" key="19">
    <source>
        <dbReference type="PROSITE" id="PS50109"/>
    </source>
</evidence>
<dbReference type="Gene3D" id="3.30.565.10">
    <property type="entry name" value="Histidine kinase-like ATPase, C-terminal domain"/>
    <property type="match status" value="1"/>
</dbReference>
<keyword evidence="11" id="KW-0408">Iron</keyword>
<dbReference type="RefSeq" id="WP_181611766.1">
    <property type="nucleotide sequence ID" value="NZ_BAABAM010000003.1"/>
</dbReference>
<dbReference type="GO" id="GO:0005737">
    <property type="term" value="C:cytoplasm"/>
    <property type="evidence" value="ECO:0007669"/>
    <property type="project" value="UniProtKB-SubCell"/>
</dbReference>
<evidence type="ECO:0000256" key="12">
    <source>
        <dbReference type="ARBA" id="ARBA00023012"/>
    </source>
</evidence>
<protein>
    <recommendedName>
        <fullName evidence="5">Oxygen sensor histidine kinase NreB</fullName>
        <ecNumber evidence="4">2.7.13.3</ecNumber>
    </recommendedName>
    <alternativeName>
        <fullName evidence="15">Nitrogen regulation protein B</fullName>
    </alternativeName>
</protein>
<dbReference type="Gene3D" id="1.20.5.1930">
    <property type="match status" value="1"/>
</dbReference>
<evidence type="ECO:0000256" key="7">
    <source>
        <dbReference type="ARBA" id="ARBA00022490"/>
    </source>
</evidence>
<proteinExistence type="predicted"/>
<feature type="transmembrane region" description="Helical" evidence="18">
    <location>
        <begin position="41"/>
        <end position="61"/>
    </location>
</feature>
<keyword evidence="9" id="KW-0479">Metal-binding</keyword>
<dbReference type="InterPro" id="IPR017205">
    <property type="entry name" value="Sig_transdc_His_kinase_ChrS"/>
</dbReference>
<dbReference type="AlphaFoldDB" id="A0A7W0CL51"/>
<feature type="region of interest" description="Disordered" evidence="17">
    <location>
        <begin position="358"/>
        <end position="377"/>
    </location>
</feature>
<feature type="transmembrane region" description="Helical" evidence="18">
    <location>
        <begin position="96"/>
        <end position="123"/>
    </location>
</feature>
<evidence type="ECO:0000256" key="10">
    <source>
        <dbReference type="ARBA" id="ARBA00022777"/>
    </source>
</evidence>
<evidence type="ECO:0000256" key="17">
    <source>
        <dbReference type="SAM" id="MobiDB-lite"/>
    </source>
</evidence>
<evidence type="ECO:0000256" key="8">
    <source>
        <dbReference type="ARBA" id="ARBA00022679"/>
    </source>
</evidence>
<dbReference type="Pfam" id="PF02518">
    <property type="entry name" value="HATPase_c"/>
    <property type="match status" value="1"/>
</dbReference>
<dbReference type="PANTHER" id="PTHR24421">
    <property type="entry name" value="NITRATE/NITRITE SENSOR PROTEIN NARX-RELATED"/>
    <property type="match status" value="1"/>
</dbReference>
<evidence type="ECO:0000256" key="4">
    <source>
        <dbReference type="ARBA" id="ARBA00012438"/>
    </source>
</evidence>
<feature type="transmembrane region" description="Helical" evidence="18">
    <location>
        <begin position="73"/>
        <end position="90"/>
    </location>
</feature>
<evidence type="ECO:0000256" key="11">
    <source>
        <dbReference type="ARBA" id="ARBA00023004"/>
    </source>
</evidence>
<evidence type="ECO:0000256" key="1">
    <source>
        <dbReference type="ARBA" id="ARBA00000085"/>
    </source>
</evidence>
<evidence type="ECO:0000256" key="2">
    <source>
        <dbReference type="ARBA" id="ARBA00001966"/>
    </source>
</evidence>
<dbReference type="SMART" id="SM00387">
    <property type="entry name" value="HATPase_c"/>
    <property type="match status" value="1"/>
</dbReference>
<dbReference type="SUPFAM" id="SSF55874">
    <property type="entry name" value="ATPase domain of HSP90 chaperone/DNA topoisomerase II/histidine kinase"/>
    <property type="match status" value="1"/>
</dbReference>
<dbReference type="GO" id="GO:0046872">
    <property type="term" value="F:metal ion binding"/>
    <property type="evidence" value="ECO:0007669"/>
    <property type="project" value="UniProtKB-KW"/>
</dbReference>
<dbReference type="EC" id="2.7.13.3" evidence="4"/>
<dbReference type="EMBL" id="JACDUR010000004">
    <property type="protein sequence ID" value="MBA2893069.1"/>
    <property type="molecule type" value="Genomic_DNA"/>
</dbReference>
<dbReference type="CDD" id="cd16917">
    <property type="entry name" value="HATPase_UhpB-NarQ-NarX-like"/>
    <property type="match status" value="1"/>
</dbReference>
<evidence type="ECO:0000256" key="6">
    <source>
        <dbReference type="ARBA" id="ARBA00022485"/>
    </source>
</evidence>
<evidence type="ECO:0000256" key="5">
    <source>
        <dbReference type="ARBA" id="ARBA00017322"/>
    </source>
</evidence>
<keyword evidence="7" id="KW-0963">Cytoplasm</keyword>
<evidence type="ECO:0000256" key="13">
    <source>
        <dbReference type="ARBA" id="ARBA00023014"/>
    </source>
</evidence>
<dbReference type="GO" id="GO:0016020">
    <property type="term" value="C:membrane"/>
    <property type="evidence" value="ECO:0007669"/>
    <property type="project" value="InterPro"/>
</dbReference>
<keyword evidence="13" id="KW-0411">Iron-sulfur</keyword>
<feature type="transmembrane region" description="Helical" evidence="18">
    <location>
        <begin position="15"/>
        <end position="35"/>
    </location>
</feature>
<dbReference type="PROSITE" id="PS50109">
    <property type="entry name" value="HIS_KIN"/>
    <property type="match status" value="1"/>
</dbReference>
<feature type="domain" description="Histidine kinase" evidence="19">
    <location>
        <begin position="195"/>
        <end position="377"/>
    </location>
</feature>
<keyword evidence="18" id="KW-0472">Membrane</keyword>
<dbReference type="GO" id="GO:0046983">
    <property type="term" value="F:protein dimerization activity"/>
    <property type="evidence" value="ECO:0007669"/>
    <property type="project" value="InterPro"/>
</dbReference>
<comment type="subcellular location">
    <subcellularLocation>
        <location evidence="3">Cytoplasm</location>
    </subcellularLocation>
</comment>
<dbReference type="GO" id="GO:0051539">
    <property type="term" value="F:4 iron, 4 sulfur cluster binding"/>
    <property type="evidence" value="ECO:0007669"/>
    <property type="project" value="UniProtKB-KW"/>
</dbReference>
<evidence type="ECO:0000256" key="9">
    <source>
        <dbReference type="ARBA" id="ARBA00022723"/>
    </source>
</evidence>
<dbReference type="PIRSF" id="PIRSF037434">
    <property type="entry name" value="STHK_ChrS"/>
    <property type="match status" value="1"/>
</dbReference>
<dbReference type="Pfam" id="PF07730">
    <property type="entry name" value="HisKA_3"/>
    <property type="match status" value="1"/>
</dbReference>
<dbReference type="InterPro" id="IPR003594">
    <property type="entry name" value="HATPase_dom"/>
</dbReference>
<feature type="transmembrane region" description="Helical" evidence="18">
    <location>
        <begin position="135"/>
        <end position="156"/>
    </location>
</feature>
<dbReference type="PRINTS" id="PR00344">
    <property type="entry name" value="BCTRLSENSOR"/>
</dbReference>
<evidence type="ECO:0000256" key="3">
    <source>
        <dbReference type="ARBA" id="ARBA00004496"/>
    </source>
</evidence>
<comment type="catalytic activity">
    <reaction evidence="1">
        <text>ATP + protein L-histidine = ADP + protein N-phospho-L-histidine.</text>
        <dbReference type="EC" id="2.7.13.3"/>
    </reaction>
</comment>
<organism evidence="20 21">
    <name type="scientific">Nonomuraea soli</name>
    <dbReference type="NCBI Taxonomy" id="1032476"/>
    <lineage>
        <taxon>Bacteria</taxon>
        <taxon>Bacillati</taxon>
        <taxon>Actinomycetota</taxon>
        <taxon>Actinomycetes</taxon>
        <taxon>Streptosporangiales</taxon>
        <taxon>Streptosporangiaceae</taxon>
        <taxon>Nonomuraea</taxon>
    </lineage>
</organism>
<evidence type="ECO:0000256" key="16">
    <source>
        <dbReference type="SAM" id="Coils"/>
    </source>
</evidence>
<evidence type="ECO:0000256" key="15">
    <source>
        <dbReference type="ARBA" id="ARBA00030800"/>
    </source>
</evidence>
<keyword evidence="12" id="KW-0902">Two-component regulatory system</keyword>
<evidence type="ECO:0000313" key="20">
    <source>
        <dbReference type="EMBL" id="MBA2893069.1"/>
    </source>
</evidence>
<evidence type="ECO:0000256" key="14">
    <source>
        <dbReference type="ARBA" id="ARBA00024827"/>
    </source>
</evidence>
<dbReference type="GO" id="GO:0000155">
    <property type="term" value="F:phosphorelay sensor kinase activity"/>
    <property type="evidence" value="ECO:0007669"/>
    <property type="project" value="InterPro"/>
</dbReference>
<accession>A0A7W0CL51</accession>
<dbReference type="InterPro" id="IPR050482">
    <property type="entry name" value="Sensor_HK_TwoCompSys"/>
</dbReference>
<keyword evidence="21" id="KW-1185">Reference proteome</keyword>
<keyword evidence="6" id="KW-0004">4Fe-4S</keyword>
<comment type="caution">
    <text evidence="20">The sequence shown here is derived from an EMBL/GenBank/DDBJ whole genome shotgun (WGS) entry which is preliminary data.</text>
</comment>
<reference evidence="20 21" key="1">
    <citation type="submission" date="2020-07" db="EMBL/GenBank/DDBJ databases">
        <title>Genomic Encyclopedia of Type Strains, Phase IV (KMG-IV): sequencing the most valuable type-strain genomes for metagenomic binning, comparative biology and taxonomic classification.</title>
        <authorList>
            <person name="Goeker M."/>
        </authorList>
    </citation>
    <scope>NUCLEOTIDE SEQUENCE [LARGE SCALE GENOMIC DNA]</scope>
    <source>
        <strain evidence="20 21">DSM 45533</strain>
    </source>
</reference>
<keyword evidence="8" id="KW-0808">Transferase</keyword>
<dbReference type="InterPro" id="IPR011712">
    <property type="entry name" value="Sig_transdc_His_kin_sub3_dim/P"/>
</dbReference>
<keyword evidence="18" id="KW-1133">Transmembrane helix</keyword>
<dbReference type="Proteomes" id="UP000530928">
    <property type="component" value="Unassembled WGS sequence"/>
</dbReference>
<keyword evidence="10 20" id="KW-0418">Kinase</keyword>
<comment type="cofactor">
    <cofactor evidence="2">
        <name>[4Fe-4S] cluster</name>
        <dbReference type="ChEBI" id="CHEBI:49883"/>
    </cofactor>
</comment>
<gene>
    <name evidence="20" type="ORF">HNR30_004423</name>
</gene>
<feature type="coiled-coil region" evidence="16">
    <location>
        <begin position="159"/>
        <end position="186"/>
    </location>
</feature>
<keyword evidence="16" id="KW-0175">Coiled coil</keyword>
<dbReference type="InterPro" id="IPR005467">
    <property type="entry name" value="His_kinase_dom"/>
</dbReference>
<dbReference type="PANTHER" id="PTHR24421:SF62">
    <property type="entry name" value="SENSORY TRANSDUCTION HISTIDINE KINASE"/>
    <property type="match status" value="1"/>
</dbReference>
<comment type="function">
    <text evidence="14">Member of the two-component regulatory system NreB/NreC involved in the control of dissimilatory nitrate/nitrite reduction in response to oxygen. NreB functions as a direct oxygen sensor histidine kinase which is autophosphorylated, in the absence of oxygen, probably at the conserved histidine residue, and transfers its phosphate group probably to a conserved aspartate residue of NreC. NreB/NreC activates the expression of the nitrate (narGHJI) and nitrite (nir) reductase operons, as well as the putative nitrate transporter gene narT.</text>
</comment>
<keyword evidence="18" id="KW-0812">Transmembrane</keyword>